<proteinExistence type="predicted"/>
<feature type="region of interest" description="Disordered" evidence="1">
    <location>
        <begin position="1"/>
        <end position="29"/>
    </location>
</feature>
<organism evidence="2 3">
    <name type="scientific">Romanomermis culicivorax</name>
    <name type="common">Nematode worm</name>
    <dbReference type="NCBI Taxonomy" id="13658"/>
    <lineage>
        <taxon>Eukaryota</taxon>
        <taxon>Metazoa</taxon>
        <taxon>Ecdysozoa</taxon>
        <taxon>Nematoda</taxon>
        <taxon>Enoplea</taxon>
        <taxon>Dorylaimia</taxon>
        <taxon>Mermithida</taxon>
        <taxon>Mermithoidea</taxon>
        <taxon>Mermithidae</taxon>
        <taxon>Romanomermis</taxon>
    </lineage>
</organism>
<dbReference type="WBParaSite" id="nRc.2.0.1.t45429-RA">
    <property type="protein sequence ID" value="nRc.2.0.1.t45429-RA"/>
    <property type="gene ID" value="nRc.2.0.1.g45429"/>
</dbReference>
<keyword evidence="2" id="KW-1185">Reference proteome</keyword>
<evidence type="ECO:0000256" key="1">
    <source>
        <dbReference type="SAM" id="MobiDB-lite"/>
    </source>
</evidence>
<evidence type="ECO:0000313" key="3">
    <source>
        <dbReference type="WBParaSite" id="nRc.2.0.1.t45429-RA"/>
    </source>
</evidence>
<evidence type="ECO:0000313" key="2">
    <source>
        <dbReference type="Proteomes" id="UP000887565"/>
    </source>
</evidence>
<name>A0A915L2S7_ROMCU</name>
<reference evidence="3" key="1">
    <citation type="submission" date="2022-11" db="UniProtKB">
        <authorList>
            <consortium name="WormBaseParasite"/>
        </authorList>
    </citation>
    <scope>IDENTIFICATION</scope>
</reference>
<accession>A0A915L2S7</accession>
<protein>
    <submittedName>
        <fullName evidence="3">Uncharacterized protein</fullName>
    </submittedName>
</protein>
<sequence>MCMVKRPPQLAVNPPNNKLHSPSQSWKRQKIMTKPKIPLRLL</sequence>
<dbReference type="Proteomes" id="UP000887565">
    <property type="component" value="Unplaced"/>
</dbReference>
<feature type="compositionally biased region" description="Polar residues" evidence="1">
    <location>
        <begin position="14"/>
        <end position="26"/>
    </location>
</feature>
<dbReference type="AlphaFoldDB" id="A0A915L2S7"/>